<evidence type="ECO:0000313" key="15">
    <source>
        <dbReference type="Proteomes" id="UP000069940"/>
    </source>
</evidence>
<evidence type="ECO:0000256" key="1">
    <source>
        <dbReference type="ARBA" id="ARBA00004477"/>
    </source>
</evidence>
<dbReference type="PANTHER" id="PTHR22760:SF1">
    <property type="entry name" value="DOL-P-MAN:MAN(7)GLCNAC(2)-PP-DOL ALPHA-1,6-MANNOSYLTRANSFERASE"/>
    <property type="match status" value="1"/>
</dbReference>
<evidence type="ECO:0000313" key="14">
    <source>
        <dbReference type="EnsemblMetazoa" id="AALFPA23_025221.P37593"/>
    </source>
</evidence>
<feature type="region of interest" description="Disordered" evidence="13">
    <location>
        <begin position="496"/>
        <end position="666"/>
    </location>
</feature>
<feature type="transmembrane region" description="Helical" evidence="12">
    <location>
        <begin position="56"/>
        <end position="73"/>
    </location>
</feature>
<evidence type="ECO:0000256" key="12">
    <source>
        <dbReference type="RuleBase" id="RU363075"/>
    </source>
</evidence>
<dbReference type="Pfam" id="PF03901">
    <property type="entry name" value="Glyco_transf_22"/>
    <property type="match status" value="1"/>
</dbReference>
<sequence>MALLVFLIAAAHCVYTPFTKVEESFNLQAIHDLLYHRLNVSQYDHLEFPGVVPRSFLGPLFVTFLVTPVATALDFFEVNKFWMQYVVRFALAATVVFAWNKLRITIHKRLGVSVSLWYILITITQFHFMFYMSRPLPNIMALPLVLLAVNYWLTRNVKLFIVCSGAAIIIFRAELAMLLGLYLLYDLYYKRVHLDVVLKTVIIAGVLLIVLTVTVDTFFWRRLLWPEAEVFWFNTILNKSSEWGTSPFLWYIYSALPRAMGLSLLFVPFGLVLETRIRSLVIPAVVFVLLFSMLPHKELRFIIYVFPLLNVAAACACNRIWINRKKTIFNKFLSFVAIGHLFGNAFLTMFLLLVAGTNYPGGVAISRFHRLAAGETSVTVHIDNLAAQSGVSRFSQINPDWIYSKEENLLPGEQRLHRFDYLLTEARDKYSDEMRLLGQTHEILEFVECFNSIGLQYRSLLPVKIKTKPCIFIMKRRAGVDPRRIRLNFDDILETSNLGGSGSLSDPEFPPFEVDGREEEGEDEEPEKDEEPEEDEETAAEEELEEPDEGEEEQEPQQYTKLKRNGRVTAQEDEEVATKEELEELDEVEEKEEPRRYSKSNGNRRGKERGGEETAAEEAELEDLNPEDEKEVPQRYPKSNRNRRNKESTLKPLQPVRKSTSKSRMKIKEILEENAHLLKDDDVGETREQKRAKMASYLAKASSSTQIKPSQKTLREEKLKQMASELSKLDFSGLCNLDRMSTRECLRQIIDEQYGDGDEDEGEGDE</sequence>
<dbReference type="RefSeq" id="XP_062700306.1">
    <property type="nucleotide sequence ID" value="XM_062844322.1"/>
</dbReference>
<feature type="transmembrane region" description="Helical" evidence="12">
    <location>
        <begin position="110"/>
        <end position="129"/>
    </location>
</feature>
<reference evidence="15" key="1">
    <citation type="journal article" date="2015" name="Proc. Natl. Acad. Sci. U.S.A.">
        <title>Genome sequence of the Asian Tiger mosquito, Aedes albopictus, reveals insights into its biology, genetics, and evolution.</title>
        <authorList>
            <person name="Chen X.G."/>
            <person name="Jiang X."/>
            <person name="Gu J."/>
            <person name="Xu M."/>
            <person name="Wu Y."/>
            <person name="Deng Y."/>
            <person name="Zhang C."/>
            <person name="Bonizzoni M."/>
            <person name="Dermauw W."/>
            <person name="Vontas J."/>
            <person name="Armbruster P."/>
            <person name="Huang X."/>
            <person name="Yang Y."/>
            <person name="Zhang H."/>
            <person name="He W."/>
            <person name="Peng H."/>
            <person name="Liu Y."/>
            <person name="Wu K."/>
            <person name="Chen J."/>
            <person name="Lirakis M."/>
            <person name="Topalis P."/>
            <person name="Van Leeuwen T."/>
            <person name="Hall A.B."/>
            <person name="Jiang X."/>
            <person name="Thorpe C."/>
            <person name="Mueller R.L."/>
            <person name="Sun C."/>
            <person name="Waterhouse R.M."/>
            <person name="Yan G."/>
            <person name="Tu Z.J."/>
            <person name="Fang X."/>
            <person name="James A.A."/>
        </authorList>
    </citation>
    <scope>NUCLEOTIDE SEQUENCE [LARGE SCALE GENOMIC DNA]</scope>
    <source>
        <strain evidence="15">Foshan</strain>
    </source>
</reference>
<dbReference type="EnsemblMetazoa" id="AALFPA23_025221.R37593">
    <property type="protein sequence ID" value="AALFPA23_025221.P37593"/>
    <property type="gene ID" value="AALFPA23_025221"/>
</dbReference>
<dbReference type="EnsemblMetazoa" id="AALFPA23_025221.R37595">
    <property type="protein sequence ID" value="AALFPA23_025221.P37595"/>
    <property type="gene ID" value="AALFPA23_025221"/>
</dbReference>
<proteinExistence type="inferred from homology"/>
<keyword evidence="4 12" id="KW-0328">Glycosyltransferase</keyword>
<dbReference type="RefSeq" id="XP_062700307.1">
    <property type="nucleotide sequence ID" value="XM_062844323.1"/>
</dbReference>
<evidence type="ECO:0000256" key="6">
    <source>
        <dbReference type="ARBA" id="ARBA00022692"/>
    </source>
</evidence>
<evidence type="ECO:0000256" key="9">
    <source>
        <dbReference type="ARBA" id="ARBA00023136"/>
    </source>
</evidence>
<dbReference type="EnsemblMetazoa" id="AALFPA23_025221.R37594">
    <property type="protein sequence ID" value="AALFPA23_025221.P37594"/>
    <property type="gene ID" value="AALFPA23_025221"/>
</dbReference>
<feature type="transmembrane region" description="Helical" evidence="12">
    <location>
        <begin position="248"/>
        <end position="272"/>
    </location>
</feature>
<evidence type="ECO:0000256" key="3">
    <source>
        <dbReference type="ARBA" id="ARBA00007063"/>
    </source>
</evidence>
<feature type="transmembrane region" description="Helical" evidence="12">
    <location>
        <begin position="159"/>
        <end position="184"/>
    </location>
</feature>
<feature type="compositionally biased region" description="Acidic residues" evidence="13">
    <location>
        <begin position="614"/>
        <end position="630"/>
    </location>
</feature>
<dbReference type="PANTHER" id="PTHR22760">
    <property type="entry name" value="GLYCOSYLTRANSFERASE"/>
    <property type="match status" value="1"/>
</dbReference>
<comment type="catalytic activity">
    <reaction evidence="11">
        <text>an alpha-D-Man-(1-&gt;2)-alpha-D-Man-(1-&gt;2)-alpha-D-Man-(1-&gt;3)-[alpha-D-Man-(1-&gt;2)-alpha-D-Man-(1-&gt;3)-alpha-D-Man-(1-&gt;6)]-beta-D-Man-(1-&gt;4)-beta-D-GlcNAc-(1-&gt;4)-alpha-D-GlcNAc-diphospho-di-trans,poly-cis-dolichol + a di-trans,poly-cis-dolichyl beta-D-mannosyl phosphate = an alpha-D-Man-(1-&gt;2)-alpha-D-Man-(1-&gt;2)-alpha-D-Man-(1-&gt;3)-[alpha-D-Man-(1-&gt;2)-alpha-D-Man-(1-&gt;3)-[alpha-D-Man-(1-&gt;6)]-alpha-D-Man-(1-&gt;6)]-beta-D-Man-(1-&gt;4)-beta-D-GlcNAc-(1-&gt;4)-alpha-D-GlcNAc-diphospho-di-trans,poly-cis-dolichol + a di-trans,poly-cis-dolichyl phosphate + H(+)</text>
        <dbReference type="Rhea" id="RHEA:29535"/>
        <dbReference type="Rhea" id="RHEA-COMP:19498"/>
        <dbReference type="Rhea" id="RHEA-COMP:19501"/>
        <dbReference type="Rhea" id="RHEA-COMP:19518"/>
        <dbReference type="Rhea" id="RHEA-COMP:19519"/>
        <dbReference type="ChEBI" id="CHEBI:15378"/>
        <dbReference type="ChEBI" id="CHEBI:57683"/>
        <dbReference type="ChEBI" id="CHEBI:58211"/>
        <dbReference type="ChEBI" id="CHEBI:132517"/>
        <dbReference type="ChEBI" id="CHEBI:132519"/>
        <dbReference type="EC" id="2.4.1.260"/>
    </reaction>
    <physiologicalReaction direction="left-to-right" evidence="11">
        <dbReference type="Rhea" id="RHEA:29536"/>
    </physiologicalReaction>
</comment>
<feature type="compositionally biased region" description="Acidic residues" evidence="13">
    <location>
        <begin position="571"/>
        <end position="591"/>
    </location>
</feature>
<organism evidence="14 15">
    <name type="scientific">Aedes albopictus</name>
    <name type="common">Asian tiger mosquito</name>
    <name type="synonym">Stegomyia albopicta</name>
    <dbReference type="NCBI Taxonomy" id="7160"/>
    <lineage>
        <taxon>Eukaryota</taxon>
        <taxon>Metazoa</taxon>
        <taxon>Ecdysozoa</taxon>
        <taxon>Arthropoda</taxon>
        <taxon>Hexapoda</taxon>
        <taxon>Insecta</taxon>
        <taxon>Pterygota</taxon>
        <taxon>Neoptera</taxon>
        <taxon>Endopterygota</taxon>
        <taxon>Diptera</taxon>
        <taxon>Nematocera</taxon>
        <taxon>Culicoidea</taxon>
        <taxon>Culicidae</taxon>
        <taxon>Culicinae</taxon>
        <taxon>Aedini</taxon>
        <taxon>Aedes</taxon>
        <taxon>Stegomyia</taxon>
    </lineage>
</organism>
<keyword evidence="7 12" id="KW-0256">Endoplasmic reticulum</keyword>
<keyword evidence="5" id="KW-0808">Transferase</keyword>
<evidence type="ECO:0000256" key="4">
    <source>
        <dbReference type="ARBA" id="ARBA00022676"/>
    </source>
</evidence>
<dbReference type="EC" id="2.4.1.-" evidence="12"/>
<evidence type="ECO:0000256" key="8">
    <source>
        <dbReference type="ARBA" id="ARBA00022989"/>
    </source>
</evidence>
<evidence type="ECO:0000256" key="11">
    <source>
        <dbReference type="ARBA" id="ARBA00048899"/>
    </source>
</evidence>
<evidence type="ECO:0000256" key="7">
    <source>
        <dbReference type="ARBA" id="ARBA00022824"/>
    </source>
</evidence>
<dbReference type="GeneID" id="109428475"/>
<protein>
    <recommendedName>
        <fullName evidence="12">Mannosyltransferase</fullName>
        <ecNumber evidence="12">2.4.1.-</ecNumber>
    </recommendedName>
</protein>
<evidence type="ECO:0000256" key="13">
    <source>
        <dbReference type="SAM" id="MobiDB-lite"/>
    </source>
</evidence>
<evidence type="ECO:0000256" key="5">
    <source>
        <dbReference type="ARBA" id="ARBA00022679"/>
    </source>
</evidence>
<accession>A0ABM2A7I8</accession>
<evidence type="ECO:0000256" key="10">
    <source>
        <dbReference type="ARBA" id="ARBA00044721"/>
    </source>
</evidence>
<comment type="function">
    <text evidence="10">Mannosyltransferase that operates in the biosynthetic pathway of dolichol-linked oligosaccharides, the glycan precursors employed in protein asparagine (N)-glycosylation. The assembly of dolichol-linked oligosaccharides begins on the cytosolic side of the endoplasmic reticulum membrane and finishes in its lumen. The sequential addition of sugars to dolichol pyrophosphate produces dolichol-linked oligosaccharides containing fourteen sugars, including two GlcNAcs, nine mannoses and three glucoses. Once assembled, the oligosaccharide is transferred from the lipid to nascent proteins by oligosaccharyltransferases. In the lumen of the endoplasmic reticulum, adds the eighth mannose residue in an alpha-1,6 linkage onto Man(7)GlcNAc(2)-PP-dolichol to produce Man(8)GlcNAc(2)-PP-dolichol.</text>
</comment>
<comment type="subcellular location">
    <subcellularLocation>
        <location evidence="1 12">Endoplasmic reticulum membrane</location>
        <topology evidence="1 12">Multi-pass membrane protein</topology>
    </subcellularLocation>
</comment>
<dbReference type="RefSeq" id="XP_062700305.1">
    <property type="nucleotide sequence ID" value="XM_062844321.1"/>
</dbReference>
<feature type="transmembrane region" description="Helical" evidence="12">
    <location>
        <begin position="301"/>
        <end position="321"/>
    </location>
</feature>
<feature type="compositionally biased region" description="Acidic residues" evidence="13">
    <location>
        <begin position="516"/>
        <end position="555"/>
    </location>
</feature>
<comment type="pathway">
    <text evidence="2">Protein modification; protein glycosylation.</text>
</comment>
<reference evidence="14" key="2">
    <citation type="submission" date="2025-05" db="UniProtKB">
        <authorList>
            <consortium name="EnsemblMetazoa"/>
        </authorList>
    </citation>
    <scope>IDENTIFICATION</scope>
    <source>
        <strain evidence="14">Foshan</strain>
    </source>
</reference>
<dbReference type="EnsemblMetazoa" id="AALFPA23_025221.R37596">
    <property type="protein sequence ID" value="AALFPA23_025221.P37596"/>
    <property type="gene ID" value="AALFPA23_025221"/>
</dbReference>
<feature type="transmembrane region" description="Helical" evidence="12">
    <location>
        <begin position="196"/>
        <end position="220"/>
    </location>
</feature>
<evidence type="ECO:0000256" key="2">
    <source>
        <dbReference type="ARBA" id="ARBA00004922"/>
    </source>
</evidence>
<feature type="transmembrane region" description="Helical" evidence="12">
    <location>
        <begin position="279"/>
        <end position="295"/>
    </location>
</feature>
<dbReference type="RefSeq" id="XP_062700304.1">
    <property type="nucleotide sequence ID" value="XM_062844320.1"/>
</dbReference>
<feature type="transmembrane region" description="Helical" evidence="12">
    <location>
        <begin position="333"/>
        <end position="355"/>
    </location>
</feature>
<dbReference type="InterPro" id="IPR005599">
    <property type="entry name" value="GPI_mannosylTrfase"/>
</dbReference>
<keyword evidence="9 12" id="KW-0472">Membrane</keyword>
<comment type="similarity">
    <text evidence="3 12">Belongs to the glycosyltransferase 22 family.</text>
</comment>
<name>A0ABM2A7I8_AEDAL</name>
<dbReference type="Proteomes" id="UP000069940">
    <property type="component" value="Unassembled WGS sequence"/>
</dbReference>
<keyword evidence="15" id="KW-1185">Reference proteome</keyword>
<keyword evidence="6 12" id="KW-0812">Transmembrane</keyword>
<keyword evidence="8 12" id="KW-1133">Transmembrane helix</keyword>